<dbReference type="AlphaFoldDB" id="A0A0L0G395"/>
<sequence length="134" mass="15492">MFTTPIDCPKKYLERQRYTSSHSSTRSWENHVANTRKHAPLGSRDSGYESCLDLKKQCSFAPVPLKASSDCIENTFSASKKPNSFEDPEQLGFCYNNTAKRKTELPNYETNLTASEAADRLRFMRHYSSLRWKR</sequence>
<accession>A0A0L0G395</accession>
<dbReference type="GeneID" id="25904940"/>
<name>A0A0L0G395_9EUKA</name>
<feature type="compositionally biased region" description="Polar residues" evidence="1">
    <location>
        <begin position="18"/>
        <end position="27"/>
    </location>
</feature>
<dbReference type="EMBL" id="KQ241844">
    <property type="protein sequence ID" value="KNC83311.1"/>
    <property type="molecule type" value="Genomic_DNA"/>
</dbReference>
<feature type="region of interest" description="Disordered" evidence="1">
    <location>
        <begin position="17"/>
        <end position="44"/>
    </location>
</feature>
<dbReference type="Proteomes" id="UP000054560">
    <property type="component" value="Unassembled WGS sequence"/>
</dbReference>
<evidence type="ECO:0000313" key="2">
    <source>
        <dbReference type="EMBL" id="KNC83311.1"/>
    </source>
</evidence>
<evidence type="ECO:0000313" key="3">
    <source>
        <dbReference type="Proteomes" id="UP000054560"/>
    </source>
</evidence>
<dbReference type="RefSeq" id="XP_014157213.1">
    <property type="nucleotide sequence ID" value="XM_014301738.1"/>
</dbReference>
<organism evidence="2 3">
    <name type="scientific">Sphaeroforma arctica JP610</name>
    <dbReference type="NCBI Taxonomy" id="667725"/>
    <lineage>
        <taxon>Eukaryota</taxon>
        <taxon>Ichthyosporea</taxon>
        <taxon>Ichthyophonida</taxon>
        <taxon>Sphaeroforma</taxon>
    </lineage>
</organism>
<reference evidence="2 3" key="1">
    <citation type="submission" date="2011-02" db="EMBL/GenBank/DDBJ databases">
        <title>The Genome Sequence of Sphaeroforma arctica JP610.</title>
        <authorList>
            <consortium name="The Broad Institute Genome Sequencing Platform"/>
            <person name="Russ C."/>
            <person name="Cuomo C."/>
            <person name="Young S.K."/>
            <person name="Zeng Q."/>
            <person name="Gargeya S."/>
            <person name="Alvarado L."/>
            <person name="Berlin A."/>
            <person name="Chapman S.B."/>
            <person name="Chen Z."/>
            <person name="Freedman E."/>
            <person name="Gellesch M."/>
            <person name="Goldberg J."/>
            <person name="Griggs A."/>
            <person name="Gujja S."/>
            <person name="Heilman E."/>
            <person name="Heiman D."/>
            <person name="Howarth C."/>
            <person name="Mehta T."/>
            <person name="Neiman D."/>
            <person name="Pearson M."/>
            <person name="Roberts A."/>
            <person name="Saif S."/>
            <person name="Shea T."/>
            <person name="Shenoy N."/>
            <person name="Sisk P."/>
            <person name="Stolte C."/>
            <person name="Sykes S."/>
            <person name="White J."/>
            <person name="Yandava C."/>
            <person name="Burger G."/>
            <person name="Gray M.W."/>
            <person name="Holland P.W.H."/>
            <person name="King N."/>
            <person name="Lang F.B.F."/>
            <person name="Roger A.J."/>
            <person name="Ruiz-Trillo I."/>
            <person name="Haas B."/>
            <person name="Nusbaum C."/>
            <person name="Birren B."/>
        </authorList>
    </citation>
    <scope>NUCLEOTIDE SEQUENCE [LARGE SCALE GENOMIC DNA]</scope>
    <source>
        <strain evidence="2 3">JP610</strain>
    </source>
</reference>
<gene>
    <name evidence="2" type="ORF">SARC_04436</name>
</gene>
<keyword evidence="3" id="KW-1185">Reference proteome</keyword>
<evidence type="ECO:0000256" key="1">
    <source>
        <dbReference type="SAM" id="MobiDB-lite"/>
    </source>
</evidence>
<proteinExistence type="predicted"/>
<protein>
    <submittedName>
        <fullName evidence="2">Uncharacterized protein</fullName>
    </submittedName>
</protein>